<dbReference type="AlphaFoldDB" id="G0PE77"/>
<dbReference type="EMBL" id="GL380308">
    <property type="protein sequence ID" value="EGT52827.1"/>
    <property type="molecule type" value="Genomic_DNA"/>
</dbReference>
<dbReference type="Proteomes" id="UP000008068">
    <property type="component" value="Unassembled WGS sequence"/>
</dbReference>
<evidence type="ECO:0000256" key="1">
    <source>
        <dbReference type="SAM" id="Coils"/>
    </source>
</evidence>
<proteinExistence type="predicted"/>
<protein>
    <submittedName>
        <fullName evidence="2">Uncharacterized protein</fullName>
    </submittedName>
</protein>
<reference evidence="3" key="1">
    <citation type="submission" date="2011-07" db="EMBL/GenBank/DDBJ databases">
        <authorList>
            <consortium name="Caenorhabditis brenneri Sequencing and Analysis Consortium"/>
            <person name="Wilson R.K."/>
        </authorList>
    </citation>
    <scope>NUCLEOTIDE SEQUENCE [LARGE SCALE GENOMIC DNA]</scope>
    <source>
        <strain evidence="3">PB2801</strain>
    </source>
</reference>
<keyword evidence="1" id="KW-0175">Coiled coil</keyword>
<sequence>MSTNQREERLRNMELARIKTETERIKKKSVDADTEIEALKRKMAKFDEEMMRKIRQDNLRQDNQMHLIF</sequence>
<organism evidence="3">
    <name type="scientific">Caenorhabditis brenneri</name>
    <name type="common">Nematode worm</name>
    <dbReference type="NCBI Taxonomy" id="135651"/>
    <lineage>
        <taxon>Eukaryota</taxon>
        <taxon>Metazoa</taxon>
        <taxon>Ecdysozoa</taxon>
        <taxon>Nematoda</taxon>
        <taxon>Chromadorea</taxon>
        <taxon>Rhabditida</taxon>
        <taxon>Rhabditina</taxon>
        <taxon>Rhabditomorpha</taxon>
        <taxon>Rhabditoidea</taxon>
        <taxon>Rhabditidae</taxon>
        <taxon>Peloderinae</taxon>
        <taxon>Caenorhabditis</taxon>
    </lineage>
</organism>
<evidence type="ECO:0000313" key="3">
    <source>
        <dbReference type="Proteomes" id="UP000008068"/>
    </source>
</evidence>
<dbReference type="HOGENOM" id="CLU_2778126_0_0_1"/>
<name>G0PE77_CAEBE</name>
<accession>G0PE77</accession>
<dbReference type="InParanoid" id="G0PE77"/>
<gene>
    <name evidence="2" type="ORF">CAEBREN_14215</name>
</gene>
<keyword evidence="3" id="KW-1185">Reference proteome</keyword>
<feature type="coiled-coil region" evidence="1">
    <location>
        <begin position="29"/>
        <end position="56"/>
    </location>
</feature>
<evidence type="ECO:0000313" key="2">
    <source>
        <dbReference type="EMBL" id="EGT52827.1"/>
    </source>
</evidence>